<dbReference type="EMBL" id="KV429168">
    <property type="protein sequence ID" value="KZT63633.1"/>
    <property type="molecule type" value="Genomic_DNA"/>
</dbReference>
<organism evidence="3 4">
    <name type="scientific">Daedalea quercina L-15889</name>
    <dbReference type="NCBI Taxonomy" id="1314783"/>
    <lineage>
        <taxon>Eukaryota</taxon>
        <taxon>Fungi</taxon>
        <taxon>Dikarya</taxon>
        <taxon>Basidiomycota</taxon>
        <taxon>Agaricomycotina</taxon>
        <taxon>Agaricomycetes</taxon>
        <taxon>Polyporales</taxon>
        <taxon>Fomitopsis</taxon>
    </lineage>
</organism>
<evidence type="ECO:0000313" key="4">
    <source>
        <dbReference type="Proteomes" id="UP000076727"/>
    </source>
</evidence>
<feature type="transmembrane region" description="Helical" evidence="2">
    <location>
        <begin position="395"/>
        <end position="425"/>
    </location>
</feature>
<dbReference type="AlphaFoldDB" id="A0A165KVG2"/>
<dbReference type="STRING" id="1314783.A0A165KVG2"/>
<protein>
    <submittedName>
        <fullName evidence="3">Uncharacterized protein</fullName>
    </submittedName>
</protein>
<feature type="transmembrane region" description="Helical" evidence="2">
    <location>
        <begin position="431"/>
        <end position="450"/>
    </location>
</feature>
<evidence type="ECO:0000256" key="1">
    <source>
        <dbReference type="SAM" id="MobiDB-lite"/>
    </source>
</evidence>
<accession>A0A165KVG2</accession>
<keyword evidence="4" id="KW-1185">Reference proteome</keyword>
<name>A0A165KVG2_9APHY</name>
<gene>
    <name evidence="3" type="ORF">DAEQUDRAFT_733601</name>
</gene>
<proteinExistence type="predicted"/>
<dbReference type="OrthoDB" id="2642524at2759"/>
<keyword evidence="2" id="KW-0812">Transmembrane</keyword>
<feature type="transmembrane region" description="Helical" evidence="2">
    <location>
        <begin position="350"/>
        <end position="374"/>
    </location>
</feature>
<dbReference type="Proteomes" id="UP000076727">
    <property type="component" value="Unassembled WGS sequence"/>
</dbReference>
<reference evidence="3 4" key="1">
    <citation type="journal article" date="2016" name="Mol. Biol. Evol.">
        <title>Comparative Genomics of Early-Diverging Mushroom-Forming Fungi Provides Insights into the Origins of Lignocellulose Decay Capabilities.</title>
        <authorList>
            <person name="Nagy L.G."/>
            <person name="Riley R."/>
            <person name="Tritt A."/>
            <person name="Adam C."/>
            <person name="Daum C."/>
            <person name="Floudas D."/>
            <person name="Sun H."/>
            <person name="Yadav J.S."/>
            <person name="Pangilinan J."/>
            <person name="Larsson K.H."/>
            <person name="Matsuura K."/>
            <person name="Barry K."/>
            <person name="Labutti K."/>
            <person name="Kuo R."/>
            <person name="Ohm R.A."/>
            <person name="Bhattacharya S.S."/>
            <person name="Shirouzu T."/>
            <person name="Yoshinaga Y."/>
            <person name="Martin F.M."/>
            <person name="Grigoriev I.V."/>
            <person name="Hibbett D.S."/>
        </authorList>
    </citation>
    <scope>NUCLEOTIDE SEQUENCE [LARGE SCALE GENOMIC DNA]</scope>
    <source>
        <strain evidence="3 4">L-15889</strain>
    </source>
</reference>
<keyword evidence="2" id="KW-1133">Transmembrane helix</keyword>
<evidence type="ECO:0000313" key="3">
    <source>
        <dbReference type="EMBL" id="KZT63633.1"/>
    </source>
</evidence>
<evidence type="ECO:0000256" key="2">
    <source>
        <dbReference type="SAM" id="Phobius"/>
    </source>
</evidence>
<feature type="transmembrane region" description="Helical" evidence="2">
    <location>
        <begin position="319"/>
        <end position="344"/>
    </location>
</feature>
<feature type="compositionally biased region" description="Basic and acidic residues" evidence="1">
    <location>
        <begin position="228"/>
        <end position="240"/>
    </location>
</feature>
<sequence>MPLRVVTEDTSDPWYLTIIRTQGLLFVRPEKSWRPLVCLNVVDRPQLYEVGLGCDGQNPNTKIPLRLHQVDERSKLDIKVLHKSHKHRKKQHLIASAIVSLGELASKQVRPGSAIDVRLSCPTPQKKGPTIKSRQQHHACLVIKLRVPQATSPVFASKESHHSTSEDDALSEPSSSRAPSETVVDDQPDVPPSGVRRRKRRIRGYSLNTDDEDGESVSAATSSYPGSPREEYFPPIDDTEKPVFESTMNETPESMYSMRSPDVLPRYSEHAGQSMRLSWGERVLNRISPYAELYEAQQSPECTRDERFDKVLARLLTEWYVVAASLLALAGIDAAIFGLAPGSIFPIDGLARMVVALGAISAGLGLFLDTLLVFSYSNADAHKFQNIARDVYGTYFFFCLYCRVPTVCMLVSVACLAVFLLTVAWAEWPSAVLVVSFLAGVLFTLQYLVFGCHRMFNFTAWCVRRVWRALVSRPTGRETEGSAVVGDVGEGVVEGAHASHT</sequence>
<keyword evidence="2" id="KW-0472">Membrane</keyword>
<feature type="region of interest" description="Disordered" evidence="1">
    <location>
        <begin position="154"/>
        <end position="240"/>
    </location>
</feature>